<protein>
    <recommendedName>
        <fullName evidence="3">histidine kinase</fullName>
        <ecNumber evidence="3">2.7.13.3</ecNumber>
    </recommendedName>
</protein>
<keyword evidence="10" id="KW-0067">ATP-binding</keyword>
<dbReference type="CDD" id="cd00082">
    <property type="entry name" value="HisKA"/>
    <property type="match status" value="1"/>
</dbReference>
<evidence type="ECO:0000256" key="13">
    <source>
        <dbReference type="ARBA" id="ARBA00023136"/>
    </source>
</evidence>
<feature type="domain" description="Histidine kinase" evidence="15">
    <location>
        <begin position="255"/>
        <end position="467"/>
    </location>
</feature>
<reference evidence="17 18" key="1">
    <citation type="submission" date="2022-06" db="EMBL/GenBank/DDBJ databases">
        <title>Isolation of gut microbiota from human fecal samples.</title>
        <authorList>
            <person name="Pamer E.G."/>
            <person name="Barat B."/>
            <person name="Waligurski E."/>
            <person name="Medina S."/>
            <person name="Paddock L."/>
            <person name="Mostad J."/>
        </authorList>
    </citation>
    <scope>NUCLEOTIDE SEQUENCE [LARGE SCALE GENOMIC DNA]</scope>
    <source>
        <strain evidence="17 18">DFI.9.73</strain>
    </source>
</reference>
<feature type="transmembrane region" description="Helical" evidence="14">
    <location>
        <begin position="170"/>
        <end position="194"/>
    </location>
</feature>
<evidence type="ECO:0000256" key="7">
    <source>
        <dbReference type="ARBA" id="ARBA00022692"/>
    </source>
</evidence>
<dbReference type="RefSeq" id="WP_256191552.1">
    <property type="nucleotide sequence ID" value="NZ_CATZHN010000030.1"/>
</dbReference>
<evidence type="ECO:0000256" key="12">
    <source>
        <dbReference type="ARBA" id="ARBA00023012"/>
    </source>
</evidence>
<keyword evidence="13 14" id="KW-0472">Membrane</keyword>
<comment type="catalytic activity">
    <reaction evidence="1">
        <text>ATP + protein L-histidine = ADP + protein N-phospho-L-histidine.</text>
        <dbReference type="EC" id="2.7.13.3"/>
    </reaction>
</comment>
<dbReference type="PANTHER" id="PTHR45528:SF1">
    <property type="entry name" value="SENSOR HISTIDINE KINASE CPXA"/>
    <property type="match status" value="1"/>
</dbReference>
<organism evidence="17 18">
    <name type="scientific">Neglectibacter timonensis</name>
    <dbReference type="NCBI Taxonomy" id="1776382"/>
    <lineage>
        <taxon>Bacteria</taxon>
        <taxon>Bacillati</taxon>
        <taxon>Bacillota</taxon>
        <taxon>Clostridia</taxon>
        <taxon>Eubacteriales</taxon>
        <taxon>Oscillospiraceae</taxon>
        <taxon>Neglectibacter</taxon>
    </lineage>
</organism>
<dbReference type="InterPro" id="IPR005467">
    <property type="entry name" value="His_kinase_dom"/>
</dbReference>
<keyword evidence="18" id="KW-1185">Reference proteome</keyword>
<evidence type="ECO:0000259" key="16">
    <source>
        <dbReference type="PROSITE" id="PS50885"/>
    </source>
</evidence>
<evidence type="ECO:0000259" key="15">
    <source>
        <dbReference type="PROSITE" id="PS50109"/>
    </source>
</evidence>
<dbReference type="Pfam" id="PF02518">
    <property type="entry name" value="HATPase_c"/>
    <property type="match status" value="1"/>
</dbReference>
<evidence type="ECO:0000256" key="9">
    <source>
        <dbReference type="ARBA" id="ARBA00022777"/>
    </source>
</evidence>
<dbReference type="PROSITE" id="PS50885">
    <property type="entry name" value="HAMP"/>
    <property type="match status" value="1"/>
</dbReference>
<evidence type="ECO:0000256" key="14">
    <source>
        <dbReference type="SAM" id="Phobius"/>
    </source>
</evidence>
<evidence type="ECO:0000256" key="6">
    <source>
        <dbReference type="ARBA" id="ARBA00022679"/>
    </source>
</evidence>
<dbReference type="InterPro" id="IPR003660">
    <property type="entry name" value="HAMP_dom"/>
</dbReference>
<dbReference type="InterPro" id="IPR036890">
    <property type="entry name" value="HATPase_C_sf"/>
</dbReference>
<name>A0ABT1RW26_9FIRM</name>
<evidence type="ECO:0000256" key="2">
    <source>
        <dbReference type="ARBA" id="ARBA00004651"/>
    </source>
</evidence>
<dbReference type="InterPro" id="IPR003594">
    <property type="entry name" value="HATPase_dom"/>
</dbReference>
<comment type="subcellular location">
    <subcellularLocation>
        <location evidence="2">Cell membrane</location>
        <topology evidence="2">Multi-pass membrane protein</topology>
    </subcellularLocation>
</comment>
<evidence type="ECO:0000256" key="10">
    <source>
        <dbReference type="ARBA" id="ARBA00022840"/>
    </source>
</evidence>
<evidence type="ECO:0000256" key="4">
    <source>
        <dbReference type="ARBA" id="ARBA00022475"/>
    </source>
</evidence>
<evidence type="ECO:0000256" key="5">
    <source>
        <dbReference type="ARBA" id="ARBA00022553"/>
    </source>
</evidence>
<dbReference type="SUPFAM" id="SSF47384">
    <property type="entry name" value="Homodimeric domain of signal transducing histidine kinase"/>
    <property type="match status" value="1"/>
</dbReference>
<evidence type="ECO:0000256" key="11">
    <source>
        <dbReference type="ARBA" id="ARBA00022989"/>
    </source>
</evidence>
<sequence>MIRKGISRRWFINTIGIVFVILTVSIVTLSLMVQSSAYNGIELVLTGRVDELLNMLSGSSGGHNASEFTAITRDYIENFRDKNKIEIMALSKNGKVYITSTGFAPDQTQSMPDYNVALKSENNSGKWIGRLNTGEKVMAITRVVRDSSGSLIGSIRYMVSMDRADQQTTVVILTLVAVGLFIMLLITFSGMYFIRSIVTPIRQMSATAKQIAQGDFEVRIEKSKDDEIGQLCEAINDMASELGATERMKNDFISSVSHELRTPLTAIKGWAETLHDGADPVTAEKGMSVIIRESERLSGLVEELLDFSRLQSGRLRLMVSKIDILAELDEAVYMFTDRARTEHKQLNYEENTVLSPVYGDVDRLRQVFVNIIDNALKYTGEGGTITVSPKEADGFIQVVIRDTGCGIPAEHLPNVKKKFYKANQLVRGSGIGLAVADEISVLHGGSLTVESREGVGTTVTISLPTCRTLEEKPSLVKTQEILKQIQERN</sequence>
<dbReference type="Gene3D" id="6.10.340.10">
    <property type="match status" value="1"/>
</dbReference>
<dbReference type="EC" id="2.7.13.3" evidence="3"/>
<proteinExistence type="predicted"/>
<dbReference type="InterPro" id="IPR004358">
    <property type="entry name" value="Sig_transdc_His_kin-like_C"/>
</dbReference>
<dbReference type="PRINTS" id="PR00344">
    <property type="entry name" value="BCTRLSENSOR"/>
</dbReference>
<dbReference type="Pfam" id="PF00512">
    <property type="entry name" value="HisKA"/>
    <property type="match status" value="1"/>
</dbReference>
<dbReference type="InterPro" id="IPR050398">
    <property type="entry name" value="HssS/ArlS-like"/>
</dbReference>
<dbReference type="Pfam" id="PF00672">
    <property type="entry name" value="HAMP"/>
    <property type="match status" value="1"/>
</dbReference>
<keyword evidence="7 14" id="KW-0812">Transmembrane</keyword>
<dbReference type="SMART" id="SM00387">
    <property type="entry name" value="HATPase_c"/>
    <property type="match status" value="1"/>
</dbReference>
<dbReference type="PANTHER" id="PTHR45528">
    <property type="entry name" value="SENSOR HISTIDINE KINASE CPXA"/>
    <property type="match status" value="1"/>
</dbReference>
<dbReference type="Proteomes" id="UP001524473">
    <property type="component" value="Unassembled WGS sequence"/>
</dbReference>
<keyword evidence="9 17" id="KW-0418">Kinase</keyword>
<gene>
    <name evidence="17" type="ORF">NE695_03000</name>
</gene>
<dbReference type="Gene3D" id="1.10.287.130">
    <property type="match status" value="1"/>
</dbReference>
<evidence type="ECO:0000256" key="1">
    <source>
        <dbReference type="ARBA" id="ARBA00000085"/>
    </source>
</evidence>
<dbReference type="PROSITE" id="PS50109">
    <property type="entry name" value="HIS_KIN"/>
    <property type="match status" value="1"/>
</dbReference>
<evidence type="ECO:0000256" key="3">
    <source>
        <dbReference type="ARBA" id="ARBA00012438"/>
    </source>
</evidence>
<evidence type="ECO:0000313" key="17">
    <source>
        <dbReference type="EMBL" id="MCQ4838881.1"/>
    </source>
</evidence>
<dbReference type="SUPFAM" id="SSF158472">
    <property type="entry name" value="HAMP domain-like"/>
    <property type="match status" value="1"/>
</dbReference>
<dbReference type="Gene3D" id="3.30.565.10">
    <property type="entry name" value="Histidine kinase-like ATPase, C-terminal domain"/>
    <property type="match status" value="1"/>
</dbReference>
<dbReference type="CDD" id="cd00075">
    <property type="entry name" value="HATPase"/>
    <property type="match status" value="1"/>
</dbReference>
<dbReference type="CDD" id="cd06225">
    <property type="entry name" value="HAMP"/>
    <property type="match status" value="1"/>
</dbReference>
<feature type="domain" description="HAMP" evidence="16">
    <location>
        <begin position="195"/>
        <end position="247"/>
    </location>
</feature>
<keyword evidence="11 14" id="KW-1133">Transmembrane helix</keyword>
<keyword evidence="4" id="KW-1003">Cell membrane</keyword>
<comment type="caution">
    <text evidence="17">The sequence shown here is derived from an EMBL/GenBank/DDBJ whole genome shotgun (WGS) entry which is preliminary data.</text>
</comment>
<evidence type="ECO:0000256" key="8">
    <source>
        <dbReference type="ARBA" id="ARBA00022741"/>
    </source>
</evidence>
<keyword evidence="8" id="KW-0547">Nucleotide-binding</keyword>
<dbReference type="InterPro" id="IPR003661">
    <property type="entry name" value="HisK_dim/P_dom"/>
</dbReference>
<feature type="transmembrane region" description="Helical" evidence="14">
    <location>
        <begin position="12"/>
        <end position="33"/>
    </location>
</feature>
<accession>A0ABT1RW26</accession>
<dbReference type="SUPFAM" id="SSF55874">
    <property type="entry name" value="ATPase domain of HSP90 chaperone/DNA topoisomerase II/histidine kinase"/>
    <property type="match status" value="1"/>
</dbReference>
<keyword evidence="5" id="KW-0597">Phosphoprotein</keyword>
<dbReference type="EMBL" id="JANFZH010000004">
    <property type="protein sequence ID" value="MCQ4838881.1"/>
    <property type="molecule type" value="Genomic_DNA"/>
</dbReference>
<dbReference type="SMART" id="SM00304">
    <property type="entry name" value="HAMP"/>
    <property type="match status" value="1"/>
</dbReference>
<evidence type="ECO:0000313" key="18">
    <source>
        <dbReference type="Proteomes" id="UP001524473"/>
    </source>
</evidence>
<dbReference type="GO" id="GO:0016301">
    <property type="term" value="F:kinase activity"/>
    <property type="evidence" value="ECO:0007669"/>
    <property type="project" value="UniProtKB-KW"/>
</dbReference>
<keyword evidence="6" id="KW-0808">Transferase</keyword>
<keyword evidence="12" id="KW-0902">Two-component regulatory system</keyword>
<dbReference type="SMART" id="SM00388">
    <property type="entry name" value="HisKA"/>
    <property type="match status" value="1"/>
</dbReference>
<dbReference type="InterPro" id="IPR036097">
    <property type="entry name" value="HisK_dim/P_sf"/>
</dbReference>